<organism evidence="1 2">
    <name type="scientific">Araneus ventricosus</name>
    <name type="common">Orbweaver spider</name>
    <name type="synonym">Epeira ventricosa</name>
    <dbReference type="NCBI Taxonomy" id="182803"/>
    <lineage>
        <taxon>Eukaryota</taxon>
        <taxon>Metazoa</taxon>
        <taxon>Ecdysozoa</taxon>
        <taxon>Arthropoda</taxon>
        <taxon>Chelicerata</taxon>
        <taxon>Arachnida</taxon>
        <taxon>Araneae</taxon>
        <taxon>Araneomorphae</taxon>
        <taxon>Entelegynae</taxon>
        <taxon>Araneoidea</taxon>
        <taxon>Araneidae</taxon>
        <taxon>Araneus</taxon>
    </lineage>
</organism>
<gene>
    <name evidence="1" type="ORF">AVEN_231997_1</name>
</gene>
<sequence length="111" mass="12829">MISFPTFNSSHPLNNISPPWSFSALKRQFVIVSILWCPWRHYETPSRQESFIECCRKRDEVYLIEKTLTTIEDVNSLEILQSYGKTNNSLPLDGLITLMDGLEMVIFIGIC</sequence>
<accession>A0A4Y2C0C5</accession>
<keyword evidence="2" id="KW-1185">Reference proteome</keyword>
<name>A0A4Y2C0C5_ARAVE</name>
<evidence type="ECO:0000313" key="1">
    <source>
        <dbReference type="EMBL" id="GBL97852.1"/>
    </source>
</evidence>
<dbReference type="AlphaFoldDB" id="A0A4Y2C0C5"/>
<protein>
    <submittedName>
        <fullName evidence="1">Uncharacterized protein</fullName>
    </submittedName>
</protein>
<proteinExistence type="predicted"/>
<evidence type="ECO:0000313" key="2">
    <source>
        <dbReference type="Proteomes" id="UP000499080"/>
    </source>
</evidence>
<comment type="caution">
    <text evidence="1">The sequence shown here is derived from an EMBL/GenBank/DDBJ whole genome shotgun (WGS) entry which is preliminary data.</text>
</comment>
<dbReference type="EMBL" id="BGPR01000133">
    <property type="protein sequence ID" value="GBL97852.1"/>
    <property type="molecule type" value="Genomic_DNA"/>
</dbReference>
<reference evidence="1 2" key="1">
    <citation type="journal article" date="2019" name="Sci. Rep.">
        <title>Orb-weaving spider Araneus ventricosus genome elucidates the spidroin gene catalogue.</title>
        <authorList>
            <person name="Kono N."/>
            <person name="Nakamura H."/>
            <person name="Ohtoshi R."/>
            <person name="Moran D.A.P."/>
            <person name="Shinohara A."/>
            <person name="Yoshida Y."/>
            <person name="Fujiwara M."/>
            <person name="Mori M."/>
            <person name="Tomita M."/>
            <person name="Arakawa K."/>
        </authorList>
    </citation>
    <scope>NUCLEOTIDE SEQUENCE [LARGE SCALE GENOMIC DNA]</scope>
</reference>
<dbReference type="Proteomes" id="UP000499080">
    <property type="component" value="Unassembled WGS sequence"/>
</dbReference>